<evidence type="ECO:0000313" key="1">
    <source>
        <dbReference type="EMBL" id="WAJ25270.1"/>
    </source>
</evidence>
<dbReference type="RefSeq" id="WP_268116143.1">
    <property type="nucleotide sequence ID" value="NZ_CP113524.1"/>
</dbReference>
<sequence>MKNLILYASRNNTTEETVLRIKSHAIEPIDIYKISETGDISSQSFIIKMILIEIANKNHFDSNKADTRKEEAISELIKRF</sequence>
<evidence type="ECO:0000313" key="2">
    <source>
        <dbReference type="Proteomes" id="UP001163115"/>
    </source>
</evidence>
<dbReference type="EMBL" id="CP113524">
    <property type="protein sequence ID" value="WAJ25270.1"/>
    <property type="molecule type" value="Genomic_DNA"/>
</dbReference>
<reference evidence="1" key="1">
    <citation type="submission" date="2022-11" db="EMBL/GenBank/DDBJ databases">
        <title>Lacrimispora xylanolytica sy1, complete genome.</title>
        <authorList>
            <person name="Choi S."/>
        </authorList>
    </citation>
    <scope>NUCLEOTIDE SEQUENCE</scope>
    <source>
        <strain evidence="1">Sy1</strain>
    </source>
</reference>
<organism evidence="1 2">
    <name type="scientific">Lacrimispora xylanolytica</name>
    <dbReference type="NCBI Taxonomy" id="29375"/>
    <lineage>
        <taxon>Bacteria</taxon>
        <taxon>Bacillati</taxon>
        <taxon>Bacillota</taxon>
        <taxon>Clostridia</taxon>
        <taxon>Lachnospirales</taxon>
        <taxon>Lachnospiraceae</taxon>
        <taxon>Lacrimispora</taxon>
    </lineage>
</organism>
<protein>
    <submittedName>
        <fullName evidence="1">Uncharacterized protein</fullName>
    </submittedName>
</protein>
<name>A0ABY7AG03_9FIRM</name>
<accession>A0ABY7AG03</accession>
<gene>
    <name evidence="1" type="ORF">OW255_07115</name>
</gene>
<keyword evidence="2" id="KW-1185">Reference proteome</keyword>
<proteinExistence type="predicted"/>
<dbReference type="Proteomes" id="UP001163115">
    <property type="component" value="Chromosome"/>
</dbReference>